<name>A0ABS3F2Q1_9PROT</name>
<accession>A0ABS3F2Q1</accession>
<dbReference type="Proteomes" id="UP000664761">
    <property type="component" value="Unassembled WGS sequence"/>
</dbReference>
<comment type="caution">
    <text evidence="1">The sequence shown here is derived from an EMBL/GenBank/DDBJ whole genome shotgun (WGS) entry which is preliminary data.</text>
</comment>
<gene>
    <name evidence="1" type="ORF">J0X12_04155</name>
</gene>
<dbReference type="RefSeq" id="WP_207042537.1">
    <property type="nucleotide sequence ID" value="NZ_JAFLNC010000001.1"/>
</dbReference>
<evidence type="ECO:0000313" key="1">
    <source>
        <dbReference type="EMBL" id="MBO0332793.1"/>
    </source>
</evidence>
<evidence type="ECO:0008006" key="3">
    <source>
        <dbReference type="Google" id="ProtNLM"/>
    </source>
</evidence>
<keyword evidence="2" id="KW-1185">Reference proteome</keyword>
<proteinExistence type="predicted"/>
<dbReference type="EMBL" id="JAFLNC010000001">
    <property type="protein sequence ID" value="MBO0332793.1"/>
    <property type="molecule type" value="Genomic_DNA"/>
</dbReference>
<evidence type="ECO:0000313" key="2">
    <source>
        <dbReference type="Proteomes" id="UP000664761"/>
    </source>
</evidence>
<sequence>MIAKEIGEQIFGDAWSSDEFGASIAVTKTDGSVVFEERSIKDSIANSLLTANTVNPKNALQAITPEAANKAFKDISARIDAIEIPSGHTDAEDDPEKLLQNFRLMMNGVDEIVSHFNDTTELVNLNKNTPQWKSFVHDSHTAGDFTVSDLSQKLNALISDTQKLYDNIQDTVIPSLELQDKLKEAADSEDGLDEAEMELYYWPVLQPAVSAIHSYRLTSNIMLDKSLWTFEDLPEELEPGTVAALDRLLLQRAIVDLLECRDKGLLNIIIIPVHFSTLNISSHRQAYVRICSKIPNDMRKLIMWEIIGSGAGLWHSQLQNAVSAVKRFGRLVALEVDSKNPRFTDLKAIGMDVVGFNCQKIEISAGDVRARLPIFKKRAVQEGLRSYAFGIEDRPLLFAALKANFDFVAGATVAENVRHPEGVKEYQDLLGEFTLNK</sequence>
<reference evidence="1 2" key="1">
    <citation type="submission" date="2021-03" db="EMBL/GenBank/DDBJ databases">
        <title>Sneathiella sp. CAU 1612 isolated from Kang Won-do.</title>
        <authorList>
            <person name="Kim W."/>
        </authorList>
    </citation>
    <scope>NUCLEOTIDE SEQUENCE [LARGE SCALE GENOMIC DNA]</scope>
    <source>
        <strain evidence="1 2">CAU 1612</strain>
    </source>
</reference>
<organism evidence="1 2">
    <name type="scientific">Sneathiella sedimenti</name>
    <dbReference type="NCBI Taxonomy" id="2816034"/>
    <lineage>
        <taxon>Bacteria</taxon>
        <taxon>Pseudomonadati</taxon>
        <taxon>Pseudomonadota</taxon>
        <taxon>Alphaproteobacteria</taxon>
        <taxon>Sneathiellales</taxon>
        <taxon>Sneathiellaceae</taxon>
        <taxon>Sneathiella</taxon>
    </lineage>
</organism>
<protein>
    <recommendedName>
        <fullName evidence="3">EAL domain-containing protein</fullName>
    </recommendedName>
</protein>